<gene>
    <name evidence="1" type="ORF">SO802_007061</name>
</gene>
<organism evidence="1 2">
    <name type="scientific">Lithocarpus litseifolius</name>
    <dbReference type="NCBI Taxonomy" id="425828"/>
    <lineage>
        <taxon>Eukaryota</taxon>
        <taxon>Viridiplantae</taxon>
        <taxon>Streptophyta</taxon>
        <taxon>Embryophyta</taxon>
        <taxon>Tracheophyta</taxon>
        <taxon>Spermatophyta</taxon>
        <taxon>Magnoliopsida</taxon>
        <taxon>eudicotyledons</taxon>
        <taxon>Gunneridae</taxon>
        <taxon>Pentapetalae</taxon>
        <taxon>rosids</taxon>
        <taxon>fabids</taxon>
        <taxon>Fagales</taxon>
        <taxon>Fagaceae</taxon>
        <taxon>Lithocarpus</taxon>
    </lineage>
</organism>
<proteinExistence type="predicted"/>
<comment type="caution">
    <text evidence="1">The sequence shown here is derived from an EMBL/GenBank/DDBJ whole genome shotgun (WGS) entry which is preliminary data.</text>
</comment>
<evidence type="ECO:0000313" key="1">
    <source>
        <dbReference type="EMBL" id="KAL0011953.1"/>
    </source>
</evidence>
<dbReference type="Proteomes" id="UP001459277">
    <property type="component" value="Unassembled WGS sequence"/>
</dbReference>
<sequence>MQIEEKLSILHGMLGRQVGNPLGEDRCSTPNLQCIPYSMLDGFHKRRKSHDEVLEKQFCESDERKKTEKVVTEVLEDAINLETTVNFEDVADGDYMKLLVLDNAADEERYKMAMEVPLSPTLPNIDFHRAENFDVDNSEALVVEWAYEGLSTDKENLLPAHSFDVIDVEINSNKLKHNVLENSCTLLLHKSVGPLDYFSENGSRCVIQAGKVGLDQTQDSGEVLAMSNLIISRDEELKFPVASELGPSHANIPKYCILFPNMRDCNTVSRIFSAAKNCVARCCLLSQTEWMVPKILLAIKMEENLLLAEKVCVFFTLLLLNLSTAALRKFGSFLNRDSILCMDSFAGHIHAVMSDVETRSIFADFGFVDELLSLIEDFLIYGRVIVYDNVSSETSIECDSRIDILLDGLNIILLDVVASADLLVAGSIILASICASIDHIAFICETSYNIFRRRACDSSLVLTILHVFAYLGGQKFFSLGDYKLMMMVLKSIVMLLEGVHLSVDAAACPLSVSKVQLQFHPCVKCPFSEGAISIDTSALLLLELLQNIAVLGSTNHDVIKSFNASNSRVSCDNFNSEQYPSHEEVHCVADLNCGASCSLKKCEMPTSQSDSVDNMTLCHLSDVLSLVELVACNMSWDWTSIKMVPQLLKILESCVLENFAAAVVVLLGQLGRLGVDAGGYEDKGVENLRCNLSAFLSRDATMKAGLPVQIATVTALLGLLPLDFETLVQRNVKLQETATQSVLVDYIWKWFSLLSKEQQELSVSLLQTAGAKKKEL</sequence>
<dbReference type="EMBL" id="JAZDWU010000002">
    <property type="protein sequence ID" value="KAL0011953.1"/>
    <property type="molecule type" value="Genomic_DNA"/>
</dbReference>
<reference evidence="1 2" key="1">
    <citation type="submission" date="2024-01" db="EMBL/GenBank/DDBJ databases">
        <title>A telomere-to-telomere, gap-free genome of sweet tea (Lithocarpus litseifolius).</title>
        <authorList>
            <person name="Zhou J."/>
        </authorList>
    </citation>
    <scope>NUCLEOTIDE SEQUENCE [LARGE SCALE GENOMIC DNA]</scope>
    <source>
        <strain evidence="1">Zhou-2022a</strain>
        <tissue evidence="1">Leaf</tissue>
    </source>
</reference>
<accession>A0AAW2DQT5</accession>
<keyword evidence="2" id="KW-1185">Reference proteome</keyword>
<evidence type="ECO:0000313" key="2">
    <source>
        <dbReference type="Proteomes" id="UP001459277"/>
    </source>
</evidence>
<protein>
    <submittedName>
        <fullName evidence="1">Uncharacterized protein</fullName>
    </submittedName>
</protein>
<dbReference type="PANTHER" id="PTHR35480:SF1">
    <property type="entry name" value="MATERNAL EFFECT EMBRYO ARREST 22"/>
    <property type="match status" value="1"/>
</dbReference>
<dbReference type="AlphaFoldDB" id="A0AAW2DQT5"/>
<name>A0AAW2DQT5_9ROSI</name>
<dbReference type="PANTHER" id="PTHR35480">
    <property type="entry name" value="MATERNAL EFFECT EMBRYO ARREST 22"/>
    <property type="match status" value="1"/>
</dbReference>